<feature type="domain" description="RmlD-like substrate binding" evidence="7">
    <location>
        <begin position="10"/>
        <end position="300"/>
    </location>
</feature>
<sequence length="309" mass="33454">MGKSEVSAPILLLGSQGQLGWQLQRDLAPLGPVLALDRRTCDLADLDRLRAVMREQRPRLIVNAAAYTAVDQAEKEPELARRINAEAVGLLAEEAKALDALLVHYSTDYVFDGSKAAPYVESDATAPLGVYGRTKREGEEAMLAVGGRGLIFRTSWVFGARGKNFVKTILRLASERDSLKVVADQVGSPTPAAMIATVTGMVLAQLDGGRAQQGCELYHLVAANPVSWNGFARAIVAAAEQTPGFALKLGPEAIAPIPSSEYPLPAPRPLNSRLDCRKLEDRFGLTMPDWQPYLSRMMQLLALKAQNGY</sequence>
<accession>A0ABY0IP69</accession>
<protein>
    <recommendedName>
        <fullName evidence="4 6">dTDP-4-dehydrorhamnose reductase</fullName>
        <ecNumber evidence="3 6">1.1.1.133</ecNumber>
    </recommendedName>
</protein>
<comment type="similarity">
    <text evidence="2 6">Belongs to the dTDP-4-dehydrorhamnose reductase family.</text>
</comment>
<comment type="catalytic activity">
    <reaction evidence="5 6">
        <text>dTDP-beta-L-rhamnose + NADP(+) = dTDP-4-dehydro-beta-L-rhamnose + NADPH + H(+)</text>
        <dbReference type="Rhea" id="RHEA:21796"/>
        <dbReference type="ChEBI" id="CHEBI:15378"/>
        <dbReference type="ChEBI" id="CHEBI:57510"/>
        <dbReference type="ChEBI" id="CHEBI:57783"/>
        <dbReference type="ChEBI" id="CHEBI:58349"/>
        <dbReference type="ChEBI" id="CHEBI:62830"/>
        <dbReference type="EC" id="1.1.1.133"/>
    </reaction>
</comment>
<evidence type="ECO:0000256" key="3">
    <source>
        <dbReference type="ARBA" id="ARBA00012929"/>
    </source>
</evidence>
<evidence type="ECO:0000313" key="9">
    <source>
        <dbReference type="Proteomes" id="UP000292136"/>
    </source>
</evidence>
<dbReference type="InterPro" id="IPR029903">
    <property type="entry name" value="RmlD-like-bd"/>
</dbReference>
<dbReference type="Pfam" id="PF04321">
    <property type="entry name" value="RmlD_sub_bind"/>
    <property type="match status" value="1"/>
</dbReference>
<evidence type="ECO:0000259" key="7">
    <source>
        <dbReference type="Pfam" id="PF04321"/>
    </source>
</evidence>
<dbReference type="Gene3D" id="3.40.50.720">
    <property type="entry name" value="NAD(P)-binding Rossmann-like Domain"/>
    <property type="match status" value="1"/>
</dbReference>
<evidence type="ECO:0000256" key="1">
    <source>
        <dbReference type="ARBA" id="ARBA00004781"/>
    </source>
</evidence>
<keyword evidence="6" id="KW-0521">NADP</keyword>
<comment type="pathway">
    <text evidence="1 6">Carbohydrate biosynthesis; dTDP-L-rhamnose biosynthesis.</text>
</comment>
<evidence type="ECO:0000256" key="5">
    <source>
        <dbReference type="ARBA" id="ARBA00048200"/>
    </source>
</evidence>
<reference evidence="8 9" key="1">
    <citation type="submission" date="2019-02" db="EMBL/GenBank/DDBJ databases">
        <title>Genomic Encyclopedia of Type Strains, Phase IV (KMG-IV): sequencing the most valuable type-strain genomes for metagenomic binning, comparative biology and taxonomic classification.</title>
        <authorList>
            <person name="Goeker M."/>
        </authorList>
    </citation>
    <scope>NUCLEOTIDE SEQUENCE [LARGE SCALE GENOMIC DNA]</scope>
    <source>
        <strain evidence="8 9">DSM 21223</strain>
    </source>
</reference>
<organism evidence="8 9">
    <name type="scientific">Azospira oryzae</name>
    <dbReference type="NCBI Taxonomy" id="146939"/>
    <lineage>
        <taxon>Bacteria</taxon>
        <taxon>Pseudomonadati</taxon>
        <taxon>Pseudomonadota</taxon>
        <taxon>Betaproteobacteria</taxon>
        <taxon>Rhodocyclales</taxon>
        <taxon>Rhodocyclaceae</taxon>
        <taxon>Azospira</taxon>
    </lineage>
</organism>
<keyword evidence="6" id="KW-0560">Oxidoreductase</keyword>
<evidence type="ECO:0000256" key="6">
    <source>
        <dbReference type="RuleBase" id="RU364082"/>
    </source>
</evidence>
<evidence type="ECO:0000313" key="8">
    <source>
        <dbReference type="EMBL" id="RZT89364.1"/>
    </source>
</evidence>
<name>A0ABY0IP69_9RHOO</name>
<dbReference type="SUPFAM" id="SSF51735">
    <property type="entry name" value="NAD(P)-binding Rossmann-fold domains"/>
    <property type="match status" value="1"/>
</dbReference>
<comment type="cofactor">
    <cofactor evidence="6">
        <name>Mg(2+)</name>
        <dbReference type="ChEBI" id="CHEBI:18420"/>
    </cofactor>
    <text evidence="6">Binds 1 Mg(2+) ion per monomer.</text>
</comment>
<evidence type="ECO:0000256" key="4">
    <source>
        <dbReference type="ARBA" id="ARBA00017099"/>
    </source>
</evidence>
<dbReference type="NCBIfam" id="TIGR01214">
    <property type="entry name" value="rmlD"/>
    <property type="match status" value="1"/>
</dbReference>
<dbReference type="Proteomes" id="UP000292136">
    <property type="component" value="Unassembled WGS sequence"/>
</dbReference>
<gene>
    <name evidence="8" type="ORF">EV678_0146</name>
</gene>
<dbReference type="Gene3D" id="3.90.25.10">
    <property type="entry name" value="UDP-galactose 4-epimerase, domain 1"/>
    <property type="match status" value="1"/>
</dbReference>
<keyword evidence="9" id="KW-1185">Reference proteome</keyword>
<comment type="caution">
    <text evidence="8">The sequence shown here is derived from an EMBL/GenBank/DDBJ whole genome shotgun (WGS) entry which is preliminary data.</text>
</comment>
<dbReference type="EMBL" id="SHKM01000001">
    <property type="protein sequence ID" value="RZT89364.1"/>
    <property type="molecule type" value="Genomic_DNA"/>
</dbReference>
<dbReference type="PANTHER" id="PTHR10491:SF4">
    <property type="entry name" value="METHIONINE ADENOSYLTRANSFERASE 2 SUBUNIT BETA"/>
    <property type="match status" value="1"/>
</dbReference>
<dbReference type="InterPro" id="IPR005913">
    <property type="entry name" value="dTDP_dehydrorham_reduct"/>
</dbReference>
<comment type="function">
    <text evidence="6">Catalyzes the reduction of dTDP-6-deoxy-L-lyxo-4-hexulose to yield dTDP-L-rhamnose.</text>
</comment>
<evidence type="ECO:0000256" key="2">
    <source>
        <dbReference type="ARBA" id="ARBA00010944"/>
    </source>
</evidence>
<dbReference type="CDD" id="cd05254">
    <property type="entry name" value="dTDP_HR_like_SDR_e"/>
    <property type="match status" value="1"/>
</dbReference>
<dbReference type="PANTHER" id="PTHR10491">
    <property type="entry name" value="DTDP-4-DEHYDRORHAMNOSE REDUCTASE"/>
    <property type="match status" value="1"/>
</dbReference>
<dbReference type="InterPro" id="IPR036291">
    <property type="entry name" value="NAD(P)-bd_dom_sf"/>
</dbReference>
<dbReference type="EC" id="1.1.1.133" evidence="3 6"/>
<dbReference type="RefSeq" id="WP_130458155.1">
    <property type="nucleotide sequence ID" value="NZ_SHKM01000001.1"/>
</dbReference>
<proteinExistence type="inferred from homology"/>